<evidence type="ECO:0000313" key="11">
    <source>
        <dbReference type="EMBL" id="KAA6325025.1"/>
    </source>
</evidence>
<dbReference type="GO" id="GO:0006281">
    <property type="term" value="P:DNA repair"/>
    <property type="evidence" value="ECO:0007669"/>
    <property type="project" value="UniProtKB-KW"/>
</dbReference>
<comment type="cofactor">
    <cofactor evidence="2">
        <name>Mg(2+)</name>
        <dbReference type="ChEBI" id="CHEBI:18420"/>
    </cofactor>
</comment>
<evidence type="ECO:0000259" key="10">
    <source>
        <dbReference type="Pfam" id="PF03372"/>
    </source>
</evidence>
<name>A0A5J4QUL6_9ZZZZ</name>
<keyword evidence="3" id="KW-0540">Nuclease</keyword>
<dbReference type="InterPro" id="IPR036691">
    <property type="entry name" value="Endo/exonu/phosph_ase_sf"/>
</dbReference>
<dbReference type="GO" id="GO:0016787">
    <property type="term" value="F:hydrolase activity"/>
    <property type="evidence" value="ECO:0007669"/>
    <property type="project" value="UniProtKB-KW"/>
</dbReference>
<feature type="transmembrane region" description="Helical" evidence="9">
    <location>
        <begin position="71"/>
        <end position="92"/>
    </location>
</feature>
<sequence length="357" mass="41192">MNSIIGRVVFYPILIINILSIGLLLLSAYSPHFYPEDYPYLAISGLLFSIFLAVNICFVVVWIFVRWKYVFIILVAFLLCYPQIRMCIPIHFQTKKIPKDSFKVLSYNVMRFGNLKKTHDKNSILAYLKKEDADILCMQEYDVSCDKNYLTQKDVEKDLSAYPYQRIMQRQLACYSKYPILSARFLDCKSNYNGAAFFELKIGKDMVTIINCHLESNKLTKEDKTVYEDMLKSPQTDKVKKGTRQLAAKLADASIIRASQAQIITGEIRASHHSNVIVCGDFNDTSISYTHHVISQSLNDAFTETGLGLGVSYNMNRFYFRIDHILISRNMKVYNCIVDHSIKDSDHYPIKCYITKQ</sequence>
<dbReference type="AlphaFoldDB" id="A0A5J4QUL6"/>
<keyword evidence="8" id="KW-0234">DNA repair</keyword>
<keyword evidence="9" id="KW-0472">Membrane</keyword>
<keyword evidence="9" id="KW-0812">Transmembrane</keyword>
<evidence type="ECO:0000256" key="1">
    <source>
        <dbReference type="ARBA" id="ARBA00001936"/>
    </source>
</evidence>
<gene>
    <name evidence="11" type="ORF">EZS27_025711</name>
</gene>
<dbReference type="GO" id="GO:0046872">
    <property type="term" value="F:metal ion binding"/>
    <property type="evidence" value="ECO:0007669"/>
    <property type="project" value="UniProtKB-KW"/>
</dbReference>
<dbReference type="EMBL" id="SNRY01002451">
    <property type="protein sequence ID" value="KAA6325025.1"/>
    <property type="molecule type" value="Genomic_DNA"/>
</dbReference>
<feature type="transmembrane region" description="Helical" evidence="9">
    <location>
        <begin position="41"/>
        <end position="64"/>
    </location>
</feature>
<keyword evidence="7" id="KW-0460">Magnesium</keyword>
<evidence type="ECO:0000256" key="8">
    <source>
        <dbReference type="ARBA" id="ARBA00023204"/>
    </source>
</evidence>
<protein>
    <recommendedName>
        <fullName evidence="10">Endonuclease/exonuclease/phosphatase domain-containing protein</fullName>
    </recommendedName>
</protein>
<dbReference type="InterPro" id="IPR005135">
    <property type="entry name" value="Endo/exonuclease/phosphatase"/>
</dbReference>
<dbReference type="Pfam" id="PF03372">
    <property type="entry name" value="Exo_endo_phos"/>
    <property type="match status" value="1"/>
</dbReference>
<comment type="caution">
    <text evidence="11">The sequence shown here is derived from an EMBL/GenBank/DDBJ whole genome shotgun (WGS) entry which is preliminary data.</text>
</comment>
<evidence type="ECO:0000256" key="6">
    <source>
        <dbReference type="ARBA" id="ARBA00022801"/>
    </source>
</evidence>
<evidence type="ECO:0000256" key="5">
    <source>
        <dbReference type="ARBA" id="ARBA00022763"/>
    </source>
</evidence>
<feature type="transmembrane region" description="Helical" evidence="9">
    <location>
        <begin position="9"/>
        <end position="29"/>
    </location>
</feature>
<reference evidence="11" key="1">
    <citation type="submission" date="2019-03" db="EMBL/GenBank/DDBJ databases">
        <title>Single cell metagenomics reveals metabolic interactions within the superorganism composed of flagellate Streblomastix strix and complex community of Bacteroidetes bacteria on its surface.</title>
        <authorList>
            <person name="Treitli S.C."/>
            <person name="Kolisko M."/>
            <person name="Husnik F."/>
            <person name="Keeling P."/>
            <person name="Hampl V."/>
        </authorList>
    </citation>
    <scope>NUCLEOTIDE SEQUENCE</scope>
    <source>
        <strain evidence="11">STM</strain>
    </source>
</reference>
<dbReference type="Gene3D" id="3.60.10.10">
    <property type="entry name" value="Endonuclease/exonuclease/phosphatase"/>
    <property type="match status" value="1"/>
</dbReference>
<evidence type="ECO:0000256" key="4">
    <source>
        <dbReference type="ARBA" id="ARBA00022723"/>
    </source>
</evidence>
<dbReference type="PANTHER" id="PTHR15822:SF4">
    <property type="entry name" value="TYROSYL-DNA PHOSPHODIESTERASE 2"/>
    <property type="match status" value="1"/>
</dbReference>
<evidence type="ECO:0000256" key="7">
    <source>
        <dbReference type="ARBA" id="ARBA00022842"/>
    </source>
</evidence>
<accession>A0A5J4QUL6</accession>
<proteinExistence type="predicted"/>
<evidence type="ECO:0000256" key="3">
    <source>
        <dbReference type="ARBA" id="ARBA00022722"/>
    </source>
</evidence>
<comment type="cofactor">
    <cofactor evidence="1">
        <name>Mn(2+)</name>
        <dbReference type="ChEBI" id="CHEBI:29035"/>
    </cofactor>
</comment>
<keyword evidence="4" id="KW-0479">Metal-binding</keyword>
<dbReference type="GO" id="GO:0004518">
    <property type="term" value="F:nuclease activity"/>
    <property type="evidence" value="ECO:0007669"/>
    <property type="project" value="UniProtKB-KW"/>
</dbReference>
<dbReference type="CDD" id="cd09084">
    <property type="entry name" value="EEP-2"/>
    <property type="match status" value="1"/>
</dbReference>
<feature type="domain" description="Endonuclease/exonuclease/phosphatase" evidence="10">
    <location>
        <begin position="105"/>
        <end position="347"/>
    </location>
</feature>
<keyword evidence="6" id="KW-0378">Hydrolase</keyword>
<dbReference type="PANTHER" id="PTHR15822">
    <property type="entry name" value="TRAF AND TNF RECEPTOR-ASSOCIATED PROTEIN"/>
    <property type="match status" value="1"/>
</dbReference>
<organism evidence="11">
    <name type="scientific">termite gut metagenome</name>
    <dbReference type="NCBI Taxonomy" id="433724"/>
    <lineage>
        <taxon>unclassified sequences</taxon>
        <taxon>metagenomes</taxon>
        <taxon>organismal metagenomes</taxon>
    </lineage>
</organism>
<dbReference type="InterPro" id="IPR051547">
    <property type="entry name" value="TDP2-like"/>
</dbReference>
<keyword evidence="5" id="KW-0227">DNA damage</keyword>
<keyword evidence="9" id="KW-1133">Transmembrane helix</keyword>
<evidence type="ECO:0000256" key="2">
    <source>
        <dbReference type="ARBA" id="ARBA00001946"/>
    </source>
</evidence>
<evidence type="ECO:0000256" key="9">
    <source>
        <dbReference type="SAM" id="Phobius"/>
    </source>
</evidence>
<dbReference type="SUPFAM" id="SSF56219">
    <property type="entry name" value="DNase I-like"/>
    <property type="match status" value="1"/>
</dbReference>